<accession>A0A9D2AQG6</accession>
<comment type="caution">
    <text evidence="2">The sequence shown here is derived from an EMBL/GenBank/DDBJ whole genome shotgun (WGS) entry which is preliminary data.</text>
</comment>
<dbReference type="Pfam" id="PF13472">
    <property type="entry name" value="Lipase_GDSL_2"/>
    <property type="match status" value="1"/>
</dbReference>
<gene>
    <name evidence="2" type="ORF">H9982_04265</name>
</gene>
<dbReference type="PANTHER" id="PTHR30383:SF5">
    <property type="entry name" value="SGNH HYDROLASE-TYPE ESTERASE DOMAIN-CONTAINING PROTEIN"/>
    <property type="match status" value="1"/>
</dbReference>
<dbReference type="InterPro" id="IPR051532">
    <property type="entry name" value="Ester_Hydrolysis_Enzymes"/>
</dbReference>
<proteinExistence type="predicted"/>
<dbReference type="AlphaFoldDB" id="A0A9D2AQG6"/>
<dbReference type="Proteomes" id="UP000824246">
    <property type="component" value="Unassembled WGS sequence"/>
</dbReference>
<reference evidence="2" key="2">
    <citation type="submission" date="2021-04" db="EMBL/GenBank/DDBJ databases">
        <authorList>
            <person name="Gilroy R."/>
        </authorList>
    </citation>
    <scope>NUCLEOTIDE SEQUENCE</scope>
    <source>
        <strain evidence="2">ChiHjej12B11-16260</strain>
    </source>
</reference>
<organism evidence="2 3">
    <name type="scientific">Candidatus Barnesiella excrementipullorum</name>
    <dbReference type="NCBI Taxonomy" id="2838479"/>
    <lineage>
        <taxon>Bacteria</taxon>
        <taxon>Pseudomonadati</taxon>
        <taxon>Bacteroidota</taxon>
        <taxon>Bacteroidia</taxon>
        <taxon>Bacteroidales</taxon>
        <taxon>Barnesiellaceae</taxon>
        <taxon>Barnesiella</taxon>
    </lineage>
</organism>
<name>A0A9D2AQG6_9BACT</name>
<dbReference type="GO" id="GO:0004622">
    <property type="term" value="F:phosphatidylcholine lysophospholipase activity"/>
    <property type="evidence" value="ECO:0007669"/>
    <property type="project" value="TreeGrafter"/>
</dbReference>
<evidence type="ECO:0000313" key="2">
    <source>
        <dbReference type="EMBL" id="HIX45414.1"/>
    </source>
</evidence>
<evidence type="ECO:0000259" key="1">
    <source>
        <dbReference type="Pfam" id="PF13472"/>
    </source>
</evidence>
<feature type="domain" description="SGNH hydrolase-type esterase" evidence="1">
    <location>
        <begin position="59"/>
        <end position="217"/>
    </location>
</feature>
<protein>
    <submittedName>
        <fullName evidence="2">Sialate O-acetylesterase</fullName>
    </submittedName>
</protein>
<dbReference type="EMBL" id="DXFB01000115">
    <property type="protein sequence ID" value="HIX45414.1"/>
    <property type="molecule type" value="Genomic_DNA"/>
</dbReference>
<reference evidence="2" key="1">
    <citation type="journal article" date="2021" name="PeerJ">
        <title>Extensive microbial diversity within the chicken gut microbiome revealed by metagenomics and culture.</title>
        <authorList>
            <person name="Gilroy R."/>
            <person name="Ravi A."/>
            <person name="Getino M."/>
            <person name="Pursley I."/>
            <person name="Horton D.L."/>
            <person name="Alikhan N.F."/>
            <person name="Baker D."/>
            <person name="Gharbi K."/>
            <person name="Hall N."/>
            <person name="Watson M."/>
            <person name="Adriaenssens E.M."/>
            <person name="Foster-Nyarko E."/>
            <person name="Jarju S."/>
            <person name="Secka A."/>
            <person name="Antonio M."/>
            <person name="Oren A."/>
            <person name="Chaudhuri R.R."/>
            <person name="La Ragione R."/>
            <person name="Hildebrand F."/>
            <person name="Pallen M.J."/>
        </authorList>
    </citation>
    <scope>NUCLEOTIDE SEQUENCE</scope>
    <source>
        <strain evidence="2">ChiHjej12B11-16260</strain>
    </source>
</reference>
<sequence length="230" mass="25842">MPNGNSIWKKALLFTAIATAVHTTLPCIGQEAYTYDSYYYRRAALFEILPTDTSDIIMLGNSLTDGCEWHELLQDNRIKNRGITADVMAGINDRLPAILKGKPAKIFIMAGINDISHDLSADSISGMLWDIVAQIHRESPATRIYVQSLLPVNTDMGYKRLQGKEPVISRLNELLQAQAGSRGYQYIELYSHFTAPGSHRLDPRYTNDGLHLTAEGYLLWGELLRPFIKE</sequence>
<dbReference type="InterPro" id="IPR013830">
    <property type="entry name" value="SGNH_hydro"/>
</dbReference>
<dbReference type="Gene3D" id="3.40.50.1110">
    <property type="entry name" value="SGNH hydrolase"/>
    <property type="match status" value="1"/>
</dbReference>
<evidence type="ECO:0000313" key="3">
    <source>
        <dbReference type="Proteomes" id="UP000824246"/>
    </source>
</evidence>
<dbReference type="InterPro" id="IPR036514">
    <property type="entry name" value="SGNH_hydro_sf"/>
</dbReference>
<dbReference type="PANTHER" id="PTHR30383">
    <property type="entry name" value="THIOESTERASE 1/PROTEASE 1/LYSOPHOSPHOLIPASE L1"/>
    <property type="match status" value="1"/>
</dbReference>
<dbReference type="SUPFAM" id="SSF52266">
    <property type="entry name" value="SGNH hydrolase"/>
    <property type="match status" value="1"/>
</dbReference>